<dbReference type="AlphaFoldDB" id="A0A381AZ19"/>
<dbReference type="RefSeq" id="WP_002719081.1">
    <property type="nucleotide sequence ID" value="NZ_UFSI01000001.1"/>
</dbReference>
<dbReference type="EMBL" id="UIGB01000001">
    <property type="protein sequence ID" value="SUU84199.1"/>
    <property type="molecule type" value="Genomic_DNA"/>
</dbReference>
<name>A0A381AZ19_AFIFE</name>
<organism evidence="2 3">
    <name type="scientific">Afipia felis</name>
    <name type="common">Cat scratch disease bacillus</name>
    <dbReference type="NCBI Taxonomy" id="1035"/>
    <lineage>
        <taxon>Bacteria</taxon>
        <taxon>Pseudomonadati</taxon>
        <taxon>Pseudomonadota</taxon>
        <taxon>Alphaproteobacteria</taxon>
        <taxon>Hyphomicrobiales</taxon>
        <taxon>Nitrobacteraceae</taxon>
        <taxon>Afipia</taxon>
    </lineage>
</organism>
<reference evidence="2 3" key="1">
    <citation type="submission" date="2018-06" db="EMBL/GenBank/DDBJ databases">
        <authorList>
            <consortium name="Pathogen Informatics"/>
            <person name="Doyle S."/>
        </authorList>
    </citation>
    <scope>NUCLEOTIDE SEQUENCE [LARGE SCALE GENOMIC DNA]</scope>
    <source>
        <strain evidence="2 3">NCTC12722</strain>
    </source>
</reference>
<sequence length="119" mass="13594">MKRNLHGVFGDKLHWVEILSDDGAHGIIVGKFERWQPAVDYYDDLVRGRPQMRVVMRKVAHVFRDYTPDRLQSRPPDPPAFSVLPDLKPNEFVCQSCGGVVDVTSNATFMAHECRRDQG</sequence>
<dbReference type="Proteomes" id="UP000254343">
    <property type="component" value="Unassembled WGS sequence"/>
</dbReference>
<evidence type="ECO:0000313" key="2">
    <source>
        <dbReference type="EMBL" id="SUW28251.1"/>
    </source>
</evidence>
<proteinExistence type="predicted"/>
<dbReference type="EMBL" id="UIGB01000003">
    <property type="protein sequence ID" value="SUW28251.1"/>
    <property type="molecule type" value="Genomic_DNA"/>
</dbReference>
<accession>A0A381AZ19</accession>
<evidence type="ECO:0000313" key="3">
    <source>
        <dbReference type="Proteomes" id="UP000254343"/>
    </source>
</evidence>
<gene>
    <name evidence="1" type="ORF">NCTC12722_01386</name>
    <name evidence="2" type="ORF">NCTC12722_04133</name>
</gene>
<dbReference type="OrthoDB" id="8130170at2"/>
<protein>
    <submittedName>
        <fullName evidence="2">Uncharacterized protein</fullName>
    </submittedName>
</protein>
<evidence type="ECO:0000313" key="1">
    <source>
        <dbReference type="EMBL" id="SUU84199.1"/>
    </source>
</evidence>